<dbReference type="Pfam" id="PF00188">
    <property type="entry name" value="CAP"/>
    <property type="match status" value="1"/>
</dbReference>
<feature type="domain" description="SCP" evidence="1">
    <location>
        <begin position="62"/>
        <end position="177"/>
    </location>
</feature>
<dbReference type="EMBL" id="FZQB01000001">
    <property type="protein sequence ID" value="SNT68673.1"/>
    <property type="molecule type" value="Genomic_DNA"/>
</dbReference>
<dbReference type="AlphaFoldDB" id="A0A239PMT2"/>
<keyword evidence="3" id="KW-1185">Reference proteome</keyword>
<gene>
    <name evidence="2" type="ORF">SAMN05444959_101232</name>
</gene>
<dbReference type="PANTHER" id="PTHR31157:SF1">
    <property type="entry name" value="SCP DOMAIN-CONTAINING PROTEIN"/>
    <property type="match status" value="1"/>
</dbReference>
<evidence type="ECO:0000313" key="2">
    <source>
        <dbReference type="EMBL" id="SNT68673.1"/>
    </source>
</evidence>
<dbReference type="Gene3D" id="3.40.33.10">
    <property type="entry name" value="CAP"/>
    <property type="match status" value="1"/>
</dbReference>
<dbReference type="SUPFAM" id="SSF55797">
    <property type="entry name" value="PR-1-like"/>
    <property type="match status" value="1"/>
</dbReference>
<accession>A0A239PMT2</accession>
<dbReference type="InterPro" id="IPR035940">
    <property type="entry name" value="CAP_sf"/>
</dbReference>
<dbReference type="InterPro" id="IPR014044">
    <property type="entry name" value="CAP_dom"/>
</dbReference>
<evidence type="ECO:0000259" key="1">
    <source>
        <dbReference type="Pfam" id="PF00188"/>
    </source>
</evidence>
<protein>
    <submittedName>
        <fullName evidence="2">Uncharacterized conserved protein YkwD, contains CAP (CSP/antigen 5/PR1) domain</fullName>
    </submittedName>
</protein>
<name>A0A239PMT2_9RHOB</name>
<proteinExistence type="predicted"/>
<reference evidence="2 3" key="1">
    <citation type="submission" date="2017-07" db="EMBL/GenBank/DDBJ databases">
        <authorList>
            <person name="Sun Z.S."/>
            <person name="Albrecht U."/>
            <person name="Echele G."/>
            <person name="Lee C.C."/>
        </authorList>
    </citation>
    <scope>NUCLEOTIDE SEQUENCE [LARGE SCALE GENOMIC DNA]</scope>
    <source>
        <strain evidence="2 3">DSM 14827</strain>
    </source>
</reference>
<dbReference type="PANTHER" id="PTHR31157">
    <property type="entry name" value="SCP DOMAIN-CONTAINING PROTEIN"/>
    <property type="match status" value="1"/>
</dbReference>
<dbReference type="PROSITE" id="PS51257">
    <property type="entry name" value="PROKAR_LIPOPROTEIN"/>
    <property type="match status" value="1"/>
</dbReference>
<sequence length="181" mass="18883">MARMIDFGQWTGILATAVLVTACASAPAQKGARDPHDVQAAPPGRAACASPSAAEVQAAAQATNASRLSRGLPPVRANMLLAEVAAQHACDMARRGLMSHRGSRTSGPGARVKARGYAPRLTAENIAAGPFDLQRVLHEWNVSSGHLDNITIPQVRDFGIGHAVGSDGRTRFWAAIYAAPG</sequence>
<dbReference type="RefSeq" id="WP_245846723.1">
    <property type="nucleotide sequence ID" value="NZ_CP067129.1"/>
</dbReference>
<dbReference type="Proteomes" id="UP000198307">
    <property type="component" value="Unassembled WGS sequence"/>
</dbReference>
<dbReference type="CDD" id="cd05379">
    <property type="entry name" value="CAP_bacterial"/>
    <property type="match status" value="1"/>
</dbReference>
<evidence type="ECO:0000313" key="3">
    <source>
        <dbReference type="Proteomes" id="UP000198307"/>
    </source>
</evidence>
<organism evidence="2 3">
    <name type="scientific">Paracoccus seriniphilus</name>
    <dbReference type="NCBI Taxonomy" id="184748"/>
    <lineage>
        <taxon>Bacteria</taxon>
        <taxon>Pseudomonadati</taxon>
        <taxon>Pseudomonadota</taxon>
        <taxon>Alphaproteobacteria</taxon>
        <taxon>Rhodobacterales</taxon>
        <taxon>Paracoccaceae</taxon>
        <taxon>Paracoccus</taxon>
    </lineage>
</organism>